<evidence type="ECO:0000256" key="1">
    <source>
        <dbReference type="ARBA" id="ARBA00002074"/>
    </source>
</evidence>
<evidence type="ECO:0000256" key="8">
    <source>
        <dbReference type="ARBA" id="ARBA00022741"/>
    </source>
</evidence>
<dbReference type="GO" id="GO:0005737">
    <property type="term" value="C:cytoplasm"/>
    <property type="evidence" value="ECO:0007669"/>
    <property type="project" value="UniProtKB-SubCell"/>
</dbReference>
<dbReference type="Pfam" id="PF23559">
    <property type="entry name" value="WHD_DRP"/>
    <property type="match status" value="1"/>
</dbReference>
<keyword evidence="15" id="KW-1185">Reference proteome</keyword>
<evidence type="ECO:0000259" key="12">
    <source>
        <dbReference type="Pfam" id="PF23559"/>
    </source>
</evidence>
<evidence type="ECO:0000313" key="14">
    <source>
        <dbReference type="EMBL" id="EYU23544.1"/>
    </source>
</evidence>
<comment type="similarity">
    <text evidence="3">Belongs to the disease resistance NB-LRR family.</text>
</comment>
<evidence type="ECO:0000313" key="15">
    <source>
        <dbReference type="Proteomes" id="UP000030748"/>
    </source>
</evidence>
<comment type="function">
    <text evidence="1">Confers resistance to late blight (Phytophthora infestans) races carrying the avirulence gene Avr1. Resistance proteins guard the plant against pathogens that contain an appropriate avirulence protein via an indirect interaction with this avirulence protein. That triggers a defense system including the hypersensitive response, which restricts the pathogen growth.</text>
</comment>
<evidence type="ECO:0000256" key="2">
    <source>
        <dbReference type="ARBA" id="ARBA00004496"/>
    </source>
</evidence>
<dbReference type="Gene3D" id="1.20.5.4130">
    <property type="match status" value="1"/>
</dbReference>
<dbReference type="AlphaFoldDB" id="A0A022Q7F2"/>
<keyword evidence="10" id="KW-0067">ATP-binding</keyword>
<dbReference type="InterPro" id="IPR032675">
    <property type="entry name" value="LRR_dom_sf"/>
</dbReference>
<dbReference type="GO" id="GO:0009626">
    <property type="term" value="P:plant-type hypersensitive response"/>
    <property type="evidence" value="ECO:0007669"/>
    <property type="project" value="UniProtKB-KW"/>
</dbReference>
<dbReference type="InterPro" id="IPR042197">
    <property type="entry name" value="Apaf_helical"/>
</dbReference>
<evidence type="ECO:0000256" key="10">
    <source>
        <dbReference type="ARBA" id="ARBA00022840"/>
    </source>
</evidence>
<name>A0A022Q7F2_ERYGU</name>
<dbReference type="Gene3D" id="1.10.8.430">
    <property type="entry name" value="Helical domain of apoptotic protease-activating factors"/>
    <property type="match status" value="1"/>
</dbReference>
<feature type="domain" description="NB-ARC" evidence="11">
    <location>
        <begin position="160"/>
        <end position="321"/>
    </location>
</feature>
<keyword evidence="5" id="KW-0433">Leucine-rich repeat</keyword>
<feature type="domain" description="Disease resistance R13L4/SHOC-2-like LRR" evidence="13">
    <location>
        <begin position="551"/>
        <end position="800"/>
    </location>
</feature>
<dbReference type="PANTHER" id="PTHR23155:SF1152">
    <property type="entry name" value="AAA+ ATPASE DOMAIN-CONTAINING PROTEIN"/>
    <property type="match status" value="1"/>
</dbReference>
<keyword evidence="9" id="KW-0611">Plant defense</keyword>
<keyword evidence="6" id="KW-0381">Hypersensitive response</keyword>
<evidence type="ECO:0000256" key="7">
    <source>
        <dbReference type="ARBA" id="ARBA00022737"/>
    </source>
</evidence>
<reference evidence="14 15" key="1">
    <citation type="journal article" date="2013" name="Proc. Natl. Acad. Sci. U.S.A.">
        <title>Fine-scale variation in meiotic recombination in Mimulus inferred from population shotgun sequencing.</title>
        <authorList>
            <person name="Hellsten U."/>
            <person name="Wright K.M."/>
            <person name="Jenkins J."/>
            <person name="Shu S."/>
            <person name="Yuan Y."/>
            <person name="Wessler S.R."/>
            <person name="Schmutz J."/>
            <person name="Willis J.H."/>
            <person name="Rokhsar D.S."/>
        </authorList>
    </citation>
    <scope>NUCLEOTIDE SEQUENCE [LARGE SCALE GENOMIC DNA]</scope>
    <source>
        <strain evidence="15">cv. DUN x IM62</strain>
    </source>
</reference>
<dbReference type="GO" id="GO:0043531">
    <property type="term" value="F:ADP binding"/>
    <property type="evidence" value="ECO:0007669"/>
    <property type="project" value="InterPro"/>
</dbReference>
<evidence type="ECO:0000256" key="4">
    <source>
        <dbReference type="ARBA" id="ARBA00022490"/>
    </source>
</evidence>
<dbReference type="PANTHER" id="PTHR23155">
    <property type="entry name" value="DISEASE RESISTANCE PROTEIN RP"/>
    <property type="match status" value="1"/>
</dbReference>
<keyword evidence="4" id="KW-0963">Cytoplasm</keyword>
<dbReference type="SUPFAM" id="SSF52058">
    <property type="entry name" value="L domain-like"/>
    <property type="match status" value="1"/>
</dbReference>
<organism evidence="14 15">
    <name type="scientific">Erythranthe guttata</name>
    <name type="common">Yellow monkey flower</name>
    <name type="synonym">Mimulus guttatus</name>
    <dbReference type="NCBI Taxonomy" id="4155"/>
    <lineage>
        <taxon>Eukaryota</taxon>
        <taxon>Viridiplantae</taxon>
        <taxon>Streptophyta</taxon>
        <taxon>Embryophyta</taxon>
        <taxon>Tracheophyta</taxon>
        <taxon>Spermatophyta</taxon>
        <taxon>Magnoliopsida</taxon>
        <taxon>eudicotyledons</taxon>
        <taxon>Gunneridae</taxon>
        <taxon>Pentapetalae</taxon>
        <taxon>asterids</taxon>
        <taxon>lamiids</taxon>
        <taxon>Lamiales</taxon>
        <taxon>Phrymaceae</taxon>
        <taxon>Erythranthe</taxon>
    </lineage>
</organism>
<dbReference type="InterPro" id="IPR055414">
    <property type="entry name" value="LRR_R13L4/SHOC2-like"/>
</dbReference>
<evidence type="ECO:0000256" key="5">
    <source>
        <dbReference type="ARBA" id="ARBA00022614"/>
    </source>
</evidence>
<feature type="domain" description="Disease resistance protein winged helix" evidence="12">
    <location>
        <begin position="406"/>
        <end position="472"/>
    </location>
</feature>
<proteinExistence type="inferred from homology"/>
<dbReference type="InterPro" id="IPR058922">
    <property type="entry name" value="WHD_DRP"/>
</dbReference>
<dbReference type="InterPro" id="IPR002182">
    <property type="entry name" value="NB-ARC"/>
</dbReference>
<dbReference type="InterPro" id="IPR044974">
    <property type="entry name" value="Disease_R_plants"/>
</dbReference>
<dbReference type="Proteomes" id="UP000030748">
    <property type="component" value="Unassembled WGS sequence"/>
</dbReference>
<dbReference type="Gene3D" id="3.40.50.300">
    <property type="entry name" value="P-loop containing nucleotide triphosphate hydrolases"/>
    <property type="match status" value="1"/>
</dbReference>
<protein>
    <submittedName>
        <fullName evidence="14">Uncharacterized protein</fullName>
    </submittedName>
</protein>
<dbReference type="SUPFAM" id="SSF52540">
    <property type="entry name" value="P-loop containing nucleoside triphosphate hydrolases"/>
    <property type="match status" value="1"/>
</dbReference>
<dbReference type="InterPro" id="IPR036388">
    <property type="entry name" value="WH-like_DNA-bd_sf"/>
</dbReference>
<sequence>MAYGAVISLTQTIERLLKSSRIPIVIKPSPRIIKHLYEEIRSLQEVLEELDSSINIDRERVNALDGQIRDALWEFEDFLESHISNQFLSQSPSERRQPLTFSMRDVRRDIESFTTTVKKLKKAYVDELHNRLLEPPEEDGIDAVKSTIDLGVNKEAFFDLLEKVKHYLYSDKGIRTVALYGMAGIGKTTLAKKVYEDPLNTDYYFEFCVFVTVGPRYQLKEILKCILMLMEGDDEVLSEYVYESLRDTSYFIVLDDVWDIQVWHDLEGSFPRDVDSESLFLLTTRLRGVAESCFRGYAIEMPFLDKGESWSLLEDKAFSQNEFCPPQIKDAGRNIAENCEGLPLLIVAVAQLLSGIDKTSECWNKVAEEKESMFMDANDQTVSKVLFPSYEYLPQHLKSLFLYMGVFPQNYEIRLSKIIKWWSGEGFPEPFQNKTSESSALEFLNELASRNVVKVHKRSTDDKGIKSYGLHSSFRYLSNKEAGKNKFFYNLNVCADGLAEGLKGQRRLCIRNNVLFAIKDVYNSIMSASTVCSLLCPGPHHPYPVPICLEYLRLLRVLDALTIRFYEFPKKVLNLVHLRYLAFTFNRQLPASISKLWNLRCLIILQNLTIIKADGNSSYMPIKIWNLQELEHLQIMGSNLPKPRNGSLLPNLLALVDVSAQSCTKDAFKRIPNLQKLGIRIVLALGNAGQQYLLCLNHISDLRELKTLKCVVVNPEITSEVVSPHARLSVFPKSLVKLTLSGLGCPWKEIRKISSLPNLRVLKLRCYAFRGPKWKVGRDEFQALRFLLIEDADLVHLAFTDNDYVGFENLSCLSIKHCYKLKKIPITQGWYLQLAQLVDCNPRAVACAKKARDNNWAHYYCGFAFAIDVQSSWDNEDVKSTIPF</sequence>
<keyword evidence="8" id="KW-0547">Nucleotide-binding</keyword>
<evidence type="ECO:0000256" key="9">
    <source>
        <dbReference type="ARBA" id="ARBA00022821"/>
    </source>
</evidence>
<dbReference type="Pfam" id="PF00931">
    <property type="entry name" value="NB-ARC"/>
    <property type="match status" value="1"/>
</dbReference>
<dbReference type="Pfam" id="PF23598">
    <property type="entry name" value="LRR_14"/>
    <property type="match status" value="1"/>
</dbReference>
<evidence type="ECO:0000256" key="6">
    <source>
        <dbReference type="ARBA" id="ARBA00022667"/>
    </source>
</evidence>
<keyword evidence="7" id="KW-0677">Repeat</keyword>
<dbReference type="PRINTS" id="PR00364">
    <property type="entry name" value="DISEASERSIST"/>
</dbReference>
<dbReference type="Gene3D" id="3.80.10.10">
    <property type="entry name" value="Ribonuclease Inhibitor"/>
    <property type="match status" value="1"/>
</dbReference>
<dbReference type="InterPro" id="IPR027417">
    <property type="entry name" value="P-loop_NTPase"/>
</dbReference>
<evidence type="ECO:0000259" key="13">
    <source>
        <dbReference type="Pfam" id="PF23598"/>
    </source>
</evidence>
<dbReference type="eggNOG" id="KOG4658">
    <property type="taxonomic scope" value="Eukaryota"/>
</dbReference>
<dbReference type="EMBL" id="KI632161">
    <property type="protein sequence ID" value="EYU23544.1"/>
    <property type="molecule type" value="Genomic_DNA"/>
</dbReference>
<dbReference type="Gene3D" id="1.10.10.10">
    <property type="entry name" value="Winged helix-like DNA-binding domain superfamily/Winged helix DNA-binding domain"/>
    <property type="match status" value="1"/>
</dbReference>
<comment type="subcellular location">
    <subcellularLocation>
        <location evidence="2">Cytoplasm</location>
    </subcellularLocation>
</comment>
<evidence type="ECO:0000256" key="3">
    <source>
        <dbReference type="ARBA" id="ARBA00008894"/>
    </source>
</evidence>
<gene>
    <name evidence="14" type="ORF">MIMGU_mgv1a019656mg</name>
</gene>
<accession>A0A022Q7F2</accession>
<evidence type="ECO:0000259" key="11">
    <source>
        <dbReference type="Pfam" id="PF00931"/>
    </source>
</evidence>